<evidence type="ECO:0000256" key="2">
    <source>
        <dbReference type="SAM" id="MobiDB-lite"/>
    </source>
</evidence>
<gene>
    <name evidence="4" type="ORF">Q5P01_011766</name>
</gene>
<organism evidence="4 5">
    <name type="scientific">Channa striata</name>
    <name type="common">Snakehead murrel</name>
    <name type="synonym">Ophicephalus striatus</name>
    <dbReference type="NCBI Taxonomy" id="64152"/>
    <lineage>
        <taxon>Eukaryota</taxon>
        <taxon>Metazoa</taxon>
        <taxon>Chordata</taxon>
        <taxon>Craniata</taxon>
        <taxon>Vertebrata</taxon>
        <taxon>Euteleostomi</taxon>
        <taxon>Actinopterygii</taxon>
        <taxon>Neopterygii</taxon>
        <taxon>Teleostei</taxon>
        <taxon>Neoteleostei</taxon>
        <taxon>Acanthomorphata</taxon>
        <taxon>Anabantaria</taxon>
        <taxon>Anabantiformes</taxon>
        <taxon>Channoidei</taxon>
        <taxon>Channidae</taxon>
        <taxon>Channa</taxon>
    </lineage>
</organism>
<dbReference type="InterPro" id="IPR013787">
    <property type="entry name" value="S100_Ca-bd_sub"/>
</dbReference>
<comment type="similarity">
    <text evidence="1">Belongs to the S-100 family.</text>
</comment>
<dbReference type="Gene3D" id="1.10.238.10">
    <property type="entry name" value="EF-hand"/>
    <property type="match status" value="1"/>
</dbReference>
<comment type="caution">
    <text evidence="4">The sequence shown here is derived from an EMBL/GenBank/DDBJ whole genome shotgun (WGS) entry which is preliminary data.</text>
</comment>
<dbReference type="SUPFAM" id="SSF47473">
    <property type="entry name" value="EF-hand"/>
    <property type="match status" value="1"/>
</dbReference>
<dbReference type="PANTHER" id="PTHR11639">
    <property type="entry name" value="S100 CALCIUM-BINDING PROTEIN"/>
    <property type="match status" value="1"/>
</dbReference>
<dbReference type="GO" id="GO:0005509">
    <property type="term" value="F:calcium ion binding"/>
    <property type="evidence" value="ECO:0007669"/>
    <property type="project" value="TreeGrafter"/>
</dbReference>
<dbReference type="InterPro" id="IPR011992">
    <property type="entry name" value="EF-hand-dom_pair"/>
</dbReference>
<proteinExistence type="inferred from homology"/>
<keyword evidence="5" id="KW-1185">Reference proteome</keyword>
<feature type="domain" description="S100/CaBP-9k-type calcium binding subdomain" evidence="3">
    <location>
        <begin position="63"/>
        <end position="105"/>
    </location>
</feature>
<dbReference type="Proteomes" id="UP001187415">
    <property type="component" value="Unassembled WGS sequence"/>
</dbReference>
<dbReference type="AlphaFoldDB" id="A0AA88MY32"/>
<reference evidence="4" key="1">
    <citation type="submission" date="2023-07" db="EMBL/GenBank/DDBJ databases">
        <title>Chromosome-level Genome Assembly of Striped Snakehead (Channa striata).</title>
        <authorList>
            <person name="Liu H."/>
        </authorList>
    </citation>
    <scope>NUCLEOTIDE SEQUENCE</scope>
    <source>
        <strain evidence="4">Gz</strain>
        <tissue evidence="4">Muscle</tissue>
    </source>
</reference>
<dbReference type="InterPro" id="IPR034325">
    <property type="entry name" value="S-100_dom"/>
</dbReference>
<name>A0AA88MY32_CHASR</name>
<dbReference type="CDD" id="cd00213">
    <property type="entry name" value="S-100"/>
    <property type="match status" value="1"/>
</dbReference>
<evidence type="ECO:0000259" key="3">
    <source>
        <dbReference type="SMART" id="SM01394"/>
    </source>
</evidence>
<dbReference type="GO" id="GO:0048306">
    <property type="term" value="F:calcium-dependent protein binding"/>
    <property type="evidence" value="ECO:0007669"/>
    <property type="project" value="TreeGrafter"/>
</dbReference>
<feature type="region of interest" description="Disordered" evidence="2">
    <location>
        <begin position="103"/>
        <end position="125"/>
    </location>
</feature>
<sequence>MQLLVQEASAPILPIRGLASREEASCRVYITDEARAEVTRSSPSPLLLLSSGEFRTEKMASKLQNSMGGLIAVFHKYSGKEGDKYKLNKTELKNLFQNEFGGCPKGSDDPRAGDIMKATGRGRRR</sequence>
<dbReference type="GO" id="GO:0005737">
    <property type="term" value="C:cytoplasm"/>
    <property type="evidence" value="ECO:0007669"/>
    <property type="project" value="TreeGrafter"/>
</dbReference>
<evidence type="ECO:0000256" key="1">
    <source>
        <dbReference type="ARBA" id="ARBA00007323"/>
    </source>
</evidence>
<dbReference type="PANTHER" id="PTHR11639:SF134">
    <property type="entry name" value="PROTEIN S100-A1-RELATED"/>
    <property type="match status" value="1"/>
</dbReference>
<dbReference type="GO" id="GO:0046914">
    <property type="term" value="F:transition metal ion binding"/>
    <property type="evidence" value="ECO:0007669"/>
    <property type="project" value="InterPro"/>
</dbReference>
<dbReference type="Pfam" id="PF01023">
    <property type="entry name" value="S_100"/>
    <property type="match status" value="1"/>
</dbReference>
<protein>
    <recommendedName>
        <fullName evidence="3">S100/CaBP-9k-type calcium binding subdomain domain-containing protein</fullName>
    </recommendedName>
</protein>
<evidence type="ECO:0000313" key="4">
    <source>
        <dbReference type="EMBL" id="KAK2845107.1"/>
    </source>
</evidence>
<dbReference type="EMBL" id="JAUPFM010000008">
    <property type="protein sequence ID" value="KAK2845107.1"/>
    <property type="molecule type" value="Genomic_DNA"/>
</dbReference>
<accession>A0AA88MY32</accession>
<evidence type="ECO:0000313" key="5">
    <source>
        <dbReference type="Proteomes" id="UP001187415"/>
    </source>
</evidence>
<dbReference type="SMART" id="SM01394">
    <property type="entry name" value="S_100"/>
    <property type="match status" value="1"/>
</dbReference>